<dbReference type="SUPFAM" id="SSF46955">
    <property type="entry name" value="Putative DNA-binding domain"/>
    <property type="match status" value="1"/>
</dbReference>
<evidence type="ECO:0000259" key="1">
    <source>
        <dbReference type="Pfam" id="PF12728"/>
    </source>
</evidence>
<dbReference type="EMBL" id="SWMS01000022">
    <property type="protein sequence ID" value="TKG63801.1"/>
    <property type="molecule type" value="Genomic_DNA"/>
</dbReference>
<comment type="caution">
    <text evidence="2">The sequence shown here is derived from an EMBL/GenBank/DDBJ whole genome shotgun (WGS) entry which is preliminary data.</text>
</comment>
<dbReference type="InterPro" id="IPR009061">
    <property type="entry name" value="DNA-bd_dom_put_sf"/>
</dbReference>
<proteinExistence type="predicted"/>
<dbReference type="Gene3D" id="1.10.10.10">
    <property type="entry name" value="Winged helix-like DNA-binding domain superfamily/Winged helix DNA-binding domain"/>
    <property type="match status" value="1"/>
</dbReference>
<gene>
    <name evidence="2" type="ORF">FCN18_29680</name>
</gene>
<feature type="domain" description="Helix-turn-helix" evidence="1">
    <location>
        <begin position="12"/>
        <end position="58"/>
    </location>
</feature>
<dbReference type="RefSeq" id="WP_137096646.1">
    <property type="nucleotide sequence ID" value="NZ_SWMS01000022.1"/>
</dbReference>
<reference evidence="2 3" key="1">
    <citation type="journal article" date="2015" name="Antonie Van Leeuwenhoek">
        <title>Prauserella endophytica sp. nov., an endophytic actinobacterium isolated from Tamarix taklamakanensis.</title>
        <authorList>
            <person name="Liu J.M."/>
            <person name="Habden X."/>
            <person name="Guo L."/>
            <person name="Tuo L."/>
            <person name="Jiang Z.K."/>
            <person name="Liu S.W."/>
            <person name="Liu X.F."/>
            <person name="Chen L."/>
            <person name="Li R.F."/>
            <person name="Zhang Y.Q."/>
            <person name="Sun C.H."/>
        </authorList>
    </citation>
    <scope>NUCLEOTIDE SEQUENCE [LARGE SCALE GENOMIC DNA]</scope>
    <source>
        <strain evidence="2 3">CGMCC 4.7182</strain>
    </source>
</reference>
<accession>A0ABY2RWV8</accession>
<dbReference type="InterPro" id="IPR041657">
    <property type="entry name" value="HTH_17"/>
</dbReference>
<evidence type="ECO:0000313" key="2">
    <source>
        <dbReference type="EMBL" id="TKG63801.1"/>
    </source>
</evidence>
<protein>
    <submittedName>
        <fullName evidence="2">Helix-turn-helix domain-containing protein</fullName>
    </submittedName>
</protein>
<dbReference type="Pfam" id="PF12728">
    <property type="entry name" value="HTH_17"/>
    <property type="match status" value="1"/>
</dbReference>
<evidence type="ECO:0000313" key="3">
    <source>
        <dbReference type="Proteomes" id="UP000309992"/>
    </source>
</evidence>
<organism evidence="2 3">
    <name type="scientific">Prauserella endophytica</name>
    <dbReference type="NCBI Taxonomy" id="1592324"/>
    <lineage>
        <taxon>Bacteria</taxon>
        <taxon>Bacillati</taxon>
        <taxon>Actinomycetota</taxon>
        <taxon>Actinomycetes</taxon>
        <taxon>Pseudonocardiales</taxon>
        <taxon>Pseudonocardiaceae</taxon>
        <taxon>Prauserella</taxon>
        <taxon>Prauserella coralliicola group</taxon>
    </lineage>
</organism>
<dbReference type="InterPro" id="IPR036388">
    <property type="entry name" value="WH-like_DNA-bd_sf"/>
</dbReference>
<name>A0ABY2RWV8_9PSEU</name>
<sequence>MGTVSRFERLWTIEEVSDYLGIPVKTLYQWKWRGEGPPVRKIGRHLRYDPAKVRAWIDGLAEAA</sequence>
<dbReference type="Proteomes" id="UP000309992">
    <property type="component" value="Unassembled WGS sequence"/>
</dbReference>
<keyword evidence="3" id="KW-1185">Reference proteome</keyword>